<keyword evidence="8 10" id="KW-0067">ATP-binding</keyword>
<dbReference type="InterPro" id="IPR000719">
    <property type="entry name" value="Prot_kinase_dom"/>
</dbReference>
<dbReference type="Gene3D" id="3.10.20.90">
    <property type="entry name" value="Phosphatidylinositol 3-kinase Catalytic Subunit, Chain A, domain 1"/>
    <property type="match status" value="1"/>
</dbReference>
<evidence type="ECO:0000256" key="9">
    <source>
        <dbReference type="ARBA" id="ARBA00048789"/>
    </source>
</evidence>
<dbReference type="OrthoDB" id="10013850at2759"/>
<dbReference type="InterPro" id="IPR011009">
    <property type="entry name" value="Kinase-like_dom_sf"/>
</dbReference>
<dbReference type="GO" id="GO:0010628">
    <property type="term" value="P:positive regulation of gene expression"/>
    <property type="evidence" value="ECO:0007669"/>
    <property type="project" value="UniProtKB-ARBA"/>
</dbReference>
<comment type="subcellular location">
    <subcellularLocation>
        <location evidence="1">Cytoplasm</location>
    </subcellularLocation>
</comment>
<gene>
    <name evidence="12" type="ORF">KP79_PYT11672</name>
</gene>
<keyword evidence="13" id="KW-1185">Reference proteome</keyword>
<keyword evidence="5" id="KW-0808">Transferase</keyword>
<evidence type="ECO:0000256" key="6">
    <source>
        <dbReference type="ARBA" id="ARBA00022741"/>
    </source>
</evidence>
<dbReference type="Pfam" id="PF00069">
    <property type="entry name" value="Pkinase"/>
    <property type="match status" value="1"/>
</dbReference>
<dbReference type="EMBL" id="NEDP02000459">
    <property type="protein sequence ID" value="OWF55892.1"/>
    <property type="molecule type" value="Genomic_DNA"/>
</dbReference>
<dbReference type="InterPro" id="IPR017441">
    <property type="entry name" value="Protein_kinase_ATP_BS"/>
</dbReference>
<comment type="caution">
    <text evidence="12">The sequence shown here is derived from an EMBL/GenBank/DDBJ whole genome shotgun (WGS) entry which is preliminary data.</text>
</comment>
<feature type="binding site" evidence="10">
    <location>
        <position position="47"/>
    </location>
    <ligand>
        <name>ATP</name>
        <dbReference type="ChEBI" id="CHEBI:30616"/>
    </ligand>
</feature>
<dbReference type="GO" id="GO:0008384">
    <property type="term" value="F:IkappaB kinase activity"/>
    <property type="evidence" value="ECO:0007669"/>
    <property type="project" value="UniProtKB-EC"/>
</dbReference>
<organism evidence="12 13">
    <name type="scientific">Mizuhopecten yessoensis</name>
    <name type="common">Japanese scallop</name>
    <name type="synonym">Patinopecten yessoensis</name>
    <dbReference type="NCBI Taxonomy" id="6573"/>
    <lineage>
        <taxon>Eukaryota</taxon>
        <taxon>Metazoa</taxon>
        <taxon>Spiralia</taxon>
        <taxon>Lophotrochozoa</taxon>
        <taxon>Mollusca</taxon>
        <taxon>Bivalvia</taxon>
        <taxon>Autobranchia</taxon>
        <taxon>Pteriomorphia</taxon>
        <taxon>Pectinida</taxon>
        <taxon>Pectinoidea</taxon>
        <taxon>Pectinidae</taxon>
        <taxon>Mizuhopecten</taxon>
    </lineage>
</organism>
<dbReference type="AlphaFoldDB" id="A0A210R4G5"/>
<evidence type="ECO:0000256" key="10">
    <source>
        <dbReference type="PROSITE-ProRule" id="PRU10141"/>
    </source>
</evidence>
<dbReference type="SUPFAM" id="SSF56112">
    <property type="entry name" value="Protein kinase-like (PK-like)"/>
    <property type="match status" value="1"/>
</dbReference>
<accession>A0A210R4G5</accession>
<evidence type="ECO:0000256" key="3">
    <source>
        <dbReference type="ARBA" id="ARBA00022490"/>
    </source>
</evidence>
<dbReference type="SMART" id="SM00220">
    <property type="entry name" value="S_TKc"/>
    <property type="match status" value="1"/>
</dbReference>
<evidence type="ECO:0000256" key="8">
    <source>
        <dbReference type="ARBA" id="ARBA00022840"/>
    </source>
</evidence>
<dbReference type="PROSITE" id="PS00108">
    <property type="entry name" value="PROTEIN_KINASE_ST"/>
    <property type="match status" value="1"/>
</dbReference>
<dbReference type="Gene3D" id="1.20.1270.420">
    <property type="match status" value="1"/>
</dbReference>
<dbReference type="GO" id="GO:0006950">
    <property type="term" value="P:response to stress"/>
    <property type="evidence" value="ECO:0007669"/>
    <property type="project" value="UniProtKB-ARBA"/>
</dbReference>
<evidence type="ECO:0000256" key="5">
    <source>
        <dbReference type="ARBA" id="ARBA00022679"/>
    </source>
</evidence>
<dbReference type="Gene3D" id="3.30.200.20">
    <property type="entry name" value="Phosphorylase Kinase, domain 1"/>
    <property type="match status" value="1"/>
</dbReference>
<dbReference type="InterPro" id="IPR008271">
    <property type="entry name" value="Ser/Thr_kinase_AS"/>
</dbReference>
<dbReference type="Gene3D" id="1.10.510.10">
    <property type="entry name" value="Transferase(Phosphotransferase) domain 1"/>
    <property type="match status" value="1"/>
</dbReference>
<dbReference type="EC" id="2.7.11.10" evidence="2"/>
<comment type="catalytic activity">
    <reaction evidence="9">
        <text>L-seryl-[I-kappa-B protein] + ATP = O-phospho-L-seryl-[I-kappa-B protein] + ADP + H(+)</text>
        <dbReference type="Rhea" id="RHEA:19073"/>
        <dbReference type="Rhea" id="RHEA-COMP:13698"/>
        <dbReference type="Rhea" id="RHEA-COMP:13699"/>
        <dbReference type="ChEBI" id="CHEBI:15378"/>
        <dbReference type="ChEBI" id="CHEBI:29999"/>
        <dbReference type="ChEBI" id="CHEBI:30616"/>
        <dbReference type="ChEBI" id="CHEBI:83421"/>
        <dbReference type="ChEBI" id="CHEBI:456216"/>
        <dbReference type="EC" id="2.7.11.10"/>
    </reaction>
</comment>
<dbReference type="FunFam" id="1.10.510.10:FF:000100">
    <property type="entry name" value="inhibitor of nuclear factor kappa-B kinase subunit epsilon"/>
    <property type="match status" value="1"/>
</dbReference>
<dbReference type="GO" id="GO:0045089">
    <property type="term" value="P:positive regulation of innate immune response"/>
    <property type="evidence" value="ECO:0007669"/>
    <property type="project" value="UniProtKB-ARBA"/>
</dbReference>
<reference evidence="12 13" key="1">
    <citation type="journal article" date="2017" name="Nat. Ecol. Evol.">
        <title>Scallop genome provides insights into evolution of bilaterian karyotype and development.</title>
        <authorList>
            <person name="Wang S."/>
            <person name="Zhang J."/>
            <person name="Jiao W."/>
            <person name="Li J."/>
            <person name="Xun X."/>
            <person name="Sun Y."/>
            <person name="Guo X."/>
            <person name="Huan P."/>
            <person name="Dong B."/>
            <person name="Zhang L."/>
            <person name="Hu X."/>
            <person name="Sun X."/>
            <person name="Wang J."/>
            <person name="Zhao C."/>
            <person name="Wang Y."/>
            <person name="Wang D."/>
            <person name="Huang X."/>
            <person name="Wang R."/>
            <person name="Lv J."/>
            <person name="Li Y."/>
            <person name="Zhang Z."/>
            <person name="Liu B."/>
            <person name="Lu W."/>
            <person name="Hui Y."/>
            <person name="Liang J."/>
            <person name="Zhou Z."/>
            <person name="Hou R."/>
            <person name="Li X."/>
            <person name="Liu Y."/>
            <person name="Li H."/>
            <person name="Ning X."/>
            <person name="Lin Y."/>
            <person name="Zhao L."/>
            <person name="Xing Q."/>
            <person name="Dou J."/>
            <person name="Li Y."/>
            <person name="Mao J."/>
            <person name="Guo H."/>
            <person name="Dou H."/>
            <person name="Li T."/>
            <person name="Mu C."/>
            <person name="Jiang W."/>
            <person name="Fu Q."/>
            <person name="Fu X."/>
            <person name="Miao Y."/>
            <person name="Liu J."/>
            <person name="Yu Q."/>
            <person name="Li R."/>
            <person name="Liao H."/>
            <person name="Li X."/>
            <person name="Kong Y."/>
            <person name="Jiang Z."/>
            <person name="Chourrout D."/>
            <person name="Li R."/>
            <person name="Bao Z."/>
        </authorList>
    </citation>
    <scope>NUCLEOTIDE SEQUENCE [LARGE SCALE GENOMIC DNA]</scope>
    <source>
        <strain evidence="12 13">PY_sf001</strain>
    </source>
</reference>
<dbReference type="FunFam" id="3.30.200.20:FF:000106">
    <property type="entry name" value="serine/threonine-protein kinase TBK1 isoform X1"/>
    <property type="match status" value="1"/>
</dbReference>
<dbReference type="Pfam" id="PF18394">
    <property type="entry name" value="TBK1_CCD1"/>
    <property type="match status" value="1"/>
</dbReference>
<dbReference type="GO" id="GO:0005737">
    <property type="term" value="C:cytoplasm"/>
    <property type="evidence" value="ECO:0007669"/>
    <property type="project" value="UniProtKB-SubCell"/>
</dbReference>
<dbReference type="InterPro" id="IPR041309">
    <property type="entry name" value="TBK1_CC1"/>
</dbReference>
<evidence type="ECO:0000256" key="7">
    <source>
        <dbReference type="ARBA" id="ARBA00022777"/>
    </source>
</evidence>
<keyword evidence="4" id="KW-0723">Serine/threonine-protein kinase</keyword>
<keyword evidence="7 12" id="KW-0418">Kinase</keyword>
<dbReference type="GO" id="GO:0005524">
    <property type="term" value="F:ATP binding"/>
    <property type="evidence" value="ECO:0007669"/>
    <property type="project" value="UniProtKB-UniRule"/>
</dbReference>
<sequence>MDRLYGVEGMKETDSHVYCTQDLLGRGATGDVYKGINKTTGEVVALKMFEIKFTSHIQREVEALVKLQHPNIVRFSHCEKDSLTKRNVLVMELCEKGSLLDLLKEPENGFGMDEEEFLRVFEHLVNGTKHLRNQGFSHRDIKPGNVLIFTDDDGSNVYKLSDFGTAKPLGDKDCFMSLVGTEEYLHPDIYKAAFIDNRNCQGFDISADMWSLGVTLYHAATGQVPFHAYGGRFDKAKTYEILSNKAKGVISGEQLVSGGPIVWSRDLPNTCKLSRPLRDRTRDILVRMFDSAKDTSWGFDDFFDAADTLIDPSVHQLHIFSSLNGQHYRLFLDRDSRYKNLSEDIKRITGLAVDEQVTLCENGDIVGTLMQDTPIYRYPHTSRADPLVLMPTKTAGNGPPLFKIEGFDKVIDKPCAGFPTVVNTDHDYRLAKKMCEVIHLSRKMVRSAVLSQKLLTRTIARHGSMFDQKIRQHRRDFDFIWERFDDVSCFTTDEMKKHAQGFACVSKDGEVIDDNFDNIRDKLQTCGKRLKNVRDEYDAAKEAWNISDSTVLQNQRWEGKADRIVELSKARLQKFRDYRCKNRLSYHEQKLFAFDRKAMEDLNKKALHGFEDCRQSLAETHLKFIVWHRHYTGFSKSIKDLGGNLEDLRSSIGDLVKILQGVPETLPAPQKPASLIRKSLAQDMKFGVDGFGKELTEHQSLVEQTREQITSMSELLKDMHDDLPAIIDSNMTNT</sequence>
<dbReference type="Proteomes" id="UP000242188">
    <property type="component" value="Unassembled WGS sequence"/>
</dbReference>
<evidence type="ECO:0000313" key="13">
    <source>
        <dbReference type="Proteomes" id="UP000242188"/>
    </source>
</evidence>
<dbReference type="PANTHER" id="PTHR22969">
    <property type="entry name" value="IKB KINASE"/>
    <property type="match status" value="1"/>
</dbReference>
<dbReference type="STRING" id="6573.A0A210R4G5"/>
<keyword evidence="3" id="KW-0963">Cytoplasm</keyword>
<dbReference type="PROSITE" id="PS50011">
    <property type="entry name" value="PROTEIN_KINASE_DOM"/>
    <property type="match status" value="1"/>
</dbReference>
<protein>
    <recommendedName>
        <fullName evidence="2">IkappaB kinase</fullName>
        <ecNumber evidence="2">2.7.11.10</ecNumber>
    </recommendedName>
</protein>
<proteinExistence type="predicted"/>
<evidence type="ECO:0000259" key="11">
    <source>
        <dbReference type="PROSITE" id="PS50011"/>
    </source>
</evidence>
<dbReference type="PANTHER" id="PTHR22969:SF15">
    <property type="entry name" value="FI05319P"/>
    <property type="match status" value="1"/>
</dbReference>
<dbReference type="GO" id="GO:0009967">
    <property type="term" value="P:positive regulation of signal transduction"/>
    <property type="evidence" value="ECO:0007669"/>
    <property type="project" value="UniProtKB-ARBA"/>
</dbReference>
<name>A0A210R4G5_MIZYE</name>
<keyword evidence="6 10" id="KW-0547">Nucleotide-binding</keyword>
<dbReference type="InterPro" id="IPR051180">
    <property type="entry name" value="IKK"/>
</dbReference>
<evidence type="ECO:0000256" key="4">
    <source>
        <dbReference type="ARBA" id="ARBA00022527"/>
    </source>
</evidence>
<dbReference type="PROSITE" id="PS00107">
    <property type="entry name" value="PROTEIN_KINASE_ATP"/>
    <property type="match status" value="1"/>
</dbReference>
<evidence type="ECO:0000313" key="12">
    <source>
        <dbReference type="EMBL" id="OWF55892.1"/>
    </source>
</evidence>
<evidence type="ECO:0000256" key="2">
    <source>
        <dbReference type="ARBA" id="ARBA00012442"/>
    </source>
</evidence>
<feature type="domain" description="Protein kinase" evidence="11">
    <location>
        <begin position="18"/>
        <end position="310"/>
    </location>
</feature>
<evidence type="ECO:0000256" key="1">
    <source>
        <dbReference type="ARBA" id="ARBA00004496"/>
    </source>
</evidence>